<dbReference type="PANTHER" id="PTHR43877:SF2">
    <property type="entry name" value="AMINOALKYLPHOSPHONATE N-ACETYLTRANSFERASE-RELATED"/>
    <property type="match status" value="1"/>
</dbReference>
<dbReference type="InterPro" id="IPR000182">
    <property type="entry name" value="GNAT_dom"/>
</dbReference>
<accession>A0ABP8DLU0</accession>
<sequence length="307" mass="33481">MLIEHRPSGDSEVIALVVDQQVELRARDGGREGHVYAVDPAARYLVAVAGGDAVACGALLPIDIDAAEVTRLYVRPAYRGRGLARRMLAALEDLAASRGHRVLRVEANVTSPEAISLFLGAGYRPITRFGRYVKYESSRCFEKRFDDAGRDVRVVRRSSADPAVSELVALSGDEAANRYGSPDARRFPVDPLARFVLATVDGVAAGCGGIQPLDDQTVEVKRMYVRPAYRGNGLARRVLAALEDLAAGSHYSLIRLETGQRQPESIRLYESAGYRPIPPYGPYVHSRLSLCYEKLVIATEPIASELA</sequence>
<feature type="domain" description="N-acetyltransferase" evidence="3">
    <location>
        <begin position="3"/>
        <end position="146"/>
    </location>
</feature>
<proteinExistence type="predicted"/>
<dbReference type="InterPro" id="IPR016181">
    <property type="entry name" value="Acyl_CoA_acyltransferase"/>
</dbReference>
<evidence type="ECO:0000256" key="1">
    <source>
        <dbReference type="ARBA" id="ARBA00022679"/>
    </source>
</evidence>
<dbReference type="RefSeq" id="WP_345136124.1">
    <property type="nucleotide sequence ID" value="NZ_BAABAT010000034.1"/>
</dbReference>
<dbReference type="PANTHER" id="PTHR43877">
    <property type="entry name" value="AMINOALKYLPHOSPHONATE N-ACETYLTRANSFERASE-RELATED-RELATED"/>
    <property type="match status" value="1"/>
</dbReference>
<feature type="domain" description="N-acetyltransferase" evidence="3">
    <location>
        <begin position="150"/>
        <end position="297"/>
    </location>
</feature>
<keyword evidence="1" id="KW-0808">Transferase</keyword>
<dbReference type="EMBL" id="BAABAT010000034">
    <property type="protein sequence ID" value="GAA4259196.1"/>
    <property type="molecule type" value="Genomic_DNA"/>
</dbReference>
<dbReference type="InterPro" id="IPR050832">
    <property type="entry name" value="Bact_Acetyltransf"/>
</dbReference>
<evidence type="ECO:0000313" key="5">
    <source>
        <dbReference type="Proteomes" id="UP001500620"/>
    </source>
</evidence>
<keyword evidence="5" id="KW-1185">Reference proteome</keyword>
<dbReference type="Gene3D" id="3.40.630.30">
    <property type="match status" value="2"/>
</dbReference>
<evidence type="ECO:0000256" key="2">
    <source>
        <dbReference type="ARBA" id="ARBA00023315"/>
    </source>
</evidence>
<name>A0ABP8DLU0_9ACTN</name>
<dbReference type="CDD" id="cd04301">
    <property type="entry name" value="NAT_SF"/>
    <property type="match status" value="2"/>
</dbReference>
<organism evidence="4 5">
    <name type="scientific">Dactylosporangium darangshiense</name>
    <dbReference type="NCBI Taxonomy" id="579108"/>
    <lineage>
        <taxon>Bacteria</taxon>
        <taxon>Bacillati</taxon>
        <taxon>Actinomycetota</taxon>
        <taxon>Actinomycetes</taxon>
        <taxon>Micromonosporales</taxon>
        <taxon>Micromonosporaceae</taxon>
        <taxon>Dactylosporangium</taxon>
    </lineage>
</organism>
<dbReference type="SUPFAM" id="SSF55729">
    <property type="entry name" value="Acyl-CoA N-acyltransferases (Nat)"/>
    <property type="match status" value="2"/>
</dbReference>
<comment type="caution">
    <text evidence="4">The sequence shown here is derived from an EMBL/GenBank/DDBJ whole genome shotgun (WGS) entry which is preliminary data.</text>
</comment>
<dbReference type="Pfam" id="PF00583">
    <property type="entry name" value="Acetyltransf_1"/>
    <property type="match status" value="2"/>
</dbReference>
<evidence type="ECO:0000313" key="4">
    <source>
        <dbReference type="EMBL" id="GAA4259196.1"/>
    </source>
</evidence>
<reference evidence="5" key="1">
    <citation type="journal article" date="2019" name="Int. J. Syst. Evol. Microbiol.">
        <title>The Global Catalogue of Microorganisms (GCM) 10K type strain sequencing project: providing services to taxonomists for standard genome sequencing and annotation.</title>
        <authorList>
            <consortium name="The Broad Institute Genomics Platform"/>
            <consortium name="The Broad Institute Genome Sequencing Center for Infectious Disease"/>
            <person name="Wu L."/>
            <person name="Ma J."/>
        </authorList>
    </citation>
    <scope>NUCLEOTIDE SEQUENCE [LARGE SCALE GENOMIC DNA]</scope>
    <source>
        <strain evidence="5">JCM 17441</strain>
    </source>
</reference>
<dbReference type="PROSITE" id="PS51186">
    <property type="entry name" value="GNAT"/>
    <property type="match status" value="2"/>
</dbReference>
<gene>
    <name evidence="4" type="ORF">GCM10022255_082910</name>
</gene>
<evidence type="ECO:0000259" key="3">
    <source>
        <dbReference type="PROSITE" id="PS51186"/>
    </source>
</evidence>
<keyword evidence="2" id="KW-0012">Acyltransferase</keyword>
<protein>
    <recommendedName>
        <fullName evidence="3">N-acetyltransferase domain-containing protein</fullName>
    </recommendedName>
</protein>
<dbReference type="Proteomes" id="UP001500620">
    <property type="component" value="Unassembled WGS sequence"/>
</dbReference>